<keyword evidence="3 6" id="KW-0285">Flavoprotein</keyword>
<accession>A0A1I8PGM0</accession>
<evidence type="ECO:0000259" key="7">
    <source>
        <dbReference type="PROSITE" id="PS00623"/>
    </source>
</evidence>
<dbReference type="VEuPathDB" id="VectorBase:SCAU007855"/>
<gene>
    <name evidence="9" type="primary">106085758</name>
</gene>
<evidence type="ECO:0000256" key="1">
    <source>
        <dbReference type="ARBA" id="ARBA00001974"/>
    </source>
</evidence>
<dbReference type="SUPFAM" id="SSF51905">
    <property type="entry name" value="FAD/NAD(P)-binding domain"/>
    <property type="match status" value="1"/>
</dbReference>
<evidence type="ECO:0000256" key="2">
    <source>
        <dbReference type="ARBA" id="ARBA00010790"/>
    </source>
</evidence>
<reference evidence="9" key="1">
    <citation type="submission" date="2020-05" db="UniProtKB">
        <authorList>
            <consortium name="EnsemblMetazoa"/>
        </authorList>
    </citation>
    <scope>IDENTIFICATION</scope>
    <source>
        <strain evidence="9">USDA</strain>
    </source>
</reference>
<dbReference type="OrthoDB" id="269227at2759"/>
<dbReference type="STRING" id="35570.A0A1I8PGM0"/>
<dbReference type="SUPFAM" id="SSF54373">
    <property type="entry name" value="FAD-linked reductases, C-terminal domain"/>
    <property type="match status" value="1"/>
</dbReference>
<dbReference type="InterPro" id="IPR036188">
    <property type="entry name" value="FAD/NAD-bd_sf"/>
</dbReference>
<name>A0A1I8PGM0_STOCA</name>
<comment type="similarity">
    <text evidence="2 6">Belongs to the GMC oxidoreductase family.</text>
</comment>
<dbReference type="InterPro" id="IPR007867">
    <property type="entry name" value="GMC_OxRtase_C"/>
</dbReference>
<sequence>MPSTSWCTNSQCSAPSVGALNTMVSYLTEYLLEATCDINQWKNSTNDTPNGGLSYDFVVVGAGSAGSVVASRLSENRQWKVLILEAGGIPPLETEIPALAINLQHTQYNYNYYTQPNGRSCLALKHERCYWPRGKVLGGSGAINFMIYLRGNRRDYDAWMDLGNTGWGFDDVLPYFEKSVTPPQNEDPQHPKGYIEVNLFERAKIYEEVYAMLLKAAQEMNLPLPQMFDQHHTVGYAFSLGFVENGQRTTTAKAFLNRVGPYRQNLQVMKNAQVIKMNFENKDNMKRVASLEVMVNQKKRLKIKIKKELILSAGSIDTPKLLMLSGIGPQELLKPLNIPIIRNLPIGKNLQDHVFVHLFVKFNGSQQNSEQQLDDLYEYLVYKKGPLASLGISSLVGLVNLNEEAAGNTTYPDVQILNFSMQKNETEKMETYLQDVVMKEHPKEYLLQVVKENAILIFFIVLLHPKSRGTVSLTSKSYRDSPRIDAKYFAEQEDVDTMVKALNFMERFVNSTALQEKQAEIVQVPLEACDQHQFKSQEYWQCYIKYMSSTTYHPVGTVRMGPMAEPTSAVDPRLKVVGLANLRVADASIMPTTVSVNTNAPTIMIAEKASHMIKEDWS</sequence>
<comment type="cofactor">
    <cofactor evidence="1 5">
        <name>FAD</name>
        <dbReference type="ChEBI" id="CHEBI:57692"/>
    </cofactor>
</comment>
<protein>
    <recommendedName>
        <fullName evidence="7 8">Glucose-methanol-choline oxidoreductase N-terminal domain-containing protein</fullName>
    </recommendedName>
</protein>
<evidence type="ECO:0000313" key="10">
    <source>
        <dbReference type="Proteomes" id="UP000095300"/>
    </source>
</evidence>
<dbReference type="PROSITE" id="PS00624">
    <property type="entry name" value="GMC_OXRED_2"/>
    <property type="match status" value="1"/>
</dbReference>
<evidence type="ECO:0000259" key="8">
    <source>
        <dbReference type="PROSITE" id="PS00624"/>
    </source>
</evidence>
<dbReference type="InterPro" id="IPR012132">
    <property type="entry name" value="GMC_OxRdtase"/>
</dbReference>
<dbReference type="InterPro" id="IPR000172">
    <property type="entry name" value="GMC_OxRdtase_N"/>
</dbReference>
<dbReference type="PANTHER" id="PTHR11552:SF147">
    <property type="entry name" value="CHOLINE DEHYDROGENASE, MITOCHONDRIAL"/>
    <property type="match status" value="1"/>
</dbReference>
<feature type="domain" description="Glucose-methanol-choline oxidoreductase N-terminal" evidence="8">
    <location>
        <begin position="314"/>
        <end position="328"/>
    </location>
</feature>
<dbReference type="Pfam" id="PF00732">
    <property type="entry name" value="GMC_oxred_N"/>
    <property type="match status" value="1"/>
</dbReference>
<feature type="binding site" evidence="5">
    <location>
        <position position="274"/>
    </location>
    <ligand>
        <name>FAD</name>
        <dbReference type="ChEBI" id="CHEBI:57692"/>
    </ligand>
</feature>
<dbReference type="EnsemblMetazoa" id="SCAU007855-RA">
    <property type="protein sequence ID" value="SCAU007855-PA"/>
    <property type="gene ID" value="SCAU007855"/>
</dbReference>
<evidence type="ECO:0000256" key="6">
    <source>
        <dbReference type="RuleBase" id="RU003968"/>
    </source>
</evidence>
<dbReference type="PROSITE" id="PS00623">
    <property type="entry name" value="GMC_OXRED_1"/>
    <property type="match status" value="1"/>
</dbReference>
<feature type="binding site" evidence="5">
    <location>
        <position position="136"/>
    </location>
    <ligand>
        <name>FAD</name>
        <dbReference type="ChEBI" id="CHEBI:57692"/>
    </ligand>
</feature>
<evidence type="ECO:0000313" key="9">
    <source>
        <dbReference type="EnsemblMetazoa" id="SCAU007855-PA"/>
    </source>
</evidence>
<dbReference type="GO" id="GO:0016614">
    <property type="term" value="F:oxidoreductase activity, acting on CH-OH group of donors"/>
    <property type="evidence" value="ECO:0007669"/>
    <property type="project" value="InterPro"/>
</dbReference>
<dbReference type="Proteomes" id="UP000095300">
    <property type="component" value="Unassembled WGS sequence"/>
</dbReference>
<dbReference type="Pfam" id="PF05199">
    <property type="entry name" value="GMC_oxred_C"/>
    <property type="match status" value="1"/>
</dbReference>
<keyword evidence="4 5" id="KW-0274">FAD</keyword>
<dbReference type="PANTHER" id="PTHR11552">
    <property type="entry name" value="GLUCOSE-METHANOL-CHOLINE GMC OXIDOREDUCTASE"/>
    <property type="match status" value="1"/>
</dbReference>
<dbReference type="Gene3D" id="3.50.50.60">
    <property type="entry name" value="FAD/NAD(P)-binding domain"/>
    <property type="match status" value="1"/>
</dbReference>
<evidence type="ECO:0000256" key="4">
    <source>
        <dbReference type="ARBA" id="ARBA00022827"/>
    </source>
</evidence>
<feature type="domain" description="Glucose-methanol-choline oxidoreductase N-terminal" evidence="7">
    <location>
        <begin position="134"/>
        <end position="157"/>
    </location>
</feature>
<evidence type="ECO:0000256" key="3">
    <source>
        <dbReference type="ARBA" id="ARBA00022630"/>
    </source>
</evidence>
<proteinExistence type="inferred from homology"/>
<dbReference type="PIRSF" id="PIRSF000137">
    <property type="entry name" value="Alcohol_oxidase"/>
    <property type="match status" value="1"/>
</dbReference>
<dbReference type="KEGG" id="scac:106085758"/>
<dbReference type="AlphaFoldDB" id="A0A1I8PGM0"/>
<dbReference type="GO" id="GO:0050660">
    <property type="term" value="F:flavin adenine dinucleotide binding"/>
    <property type="evidence" value="ECO:0007669"/>
    <property type="project" value="InterPro"/>
</dbReference>
<organism evidence="9 10">
    <name type="scientific">Stomoxys calcitrans</name>
    <name type="common">Stable fly</name>
    <name type="synonym">Conops calcitrans</name>
    <dbReference type="NCBI Taxonomy" id="35570"/>
    <lineage>
        <taxon>Eukaryota</taxon>
        <taxon>Metazoa</taxon>
        <taxon>Ecdysozoa</taxon>
        <taxon>Arthropoda</taxon>
        <taxon>Hexapoda</taxon>
        <taxon>Insecta</taxon>
        <taxon>Pterygota</taxon>
        <taxon>Neoptera</taxon>
        <taxon>Endopterygota</taxon>
        <taxon>Diptera</taxon>
        <taxon>Brachycera</taxon>
        <taxon>Muscomorpha</taxon>
        <taxon>Muscoidea</taxon>
        <taxon>Muscidae</taxon>
        <taxon>Stomoxys</taxon>
    </lineage>
</organism>
<keyword evidence="10" id="KW-1185">Reference proteome</keyword>
<evidence type="ECO:0000256" key="5">
    <source>
        <dbReference type="PIRSR" id="PIRSR000137-2"/>
    </source>
</evidence>
<dbReference type="Gene3D" id="3.30.560.10">
    <property type="entry name" value="Glucose Oxidase, domain 3"/>
    <property type="match status" value="1"/>
</dbReference>